<keyword evidence="4" id="KW-1185">Reference proteome</keyword>
<feature type="transmembrane region" description="Helical" evidence="2">
    <location>
        <begin position="31"/>
        <end position="49"/>
    </location>
</feature>
<gene>
    <name evidence="3" type="ORF">PVAP13_2KG589351</name>
</gene>
<evidence type="ECO:0000313" key="3">
    <source>
        <dbReference type="EMBL" id="KAG2647521.1"/>
    </source>
</evidence>
<dbReference type="EMBL" id="CM029039">
    <property type="protein sequence ID" value="KAG2647521.1"/>
    <property type="molecule type" value="Genomic_DNA"/>
</dbReference>
<dbReference type="AlphaFoldDB" id="A0A8T0WD90"/>
<name>A0A8T0WD90_PANVG</name>
<keyword evidence="2" id="KW-1133">Transmembrane helix</keyword>
<keyword evidence="2" id="KW-0812">Transmembrane</keyword>
<evidence type="ECO:0000256" key="2">
    <source>
        <dbReference type="SAM" id="Phobius"/>
    </source>
</evidence>
<comment type="caution">
    <text evidence="3">The sequence shown here is derived from an EMBL/GenBank/DDBJ whole genome shotgun (WGS) entry which is preliminary data.</text>
</comment>
<feature type="region of interest" description="Disordered" evidence="1">
    <location>
        <begin position="79"/>
        <end position="99"/>
    </location>
</feature>
<keyword evidence="2" id="KW-0472">Membrane</keyword>
<reference evidence="3" key="1">
    <citation type="submission" date="2020-05" db="EMBL/GenBank/DDBJ databases">
        <title>WGS assembly of Panicum virgatum.</title>
        <authorList>
            <person name="Lovell J.T."/>
            <person name="Jenkins J."/>
            <person name="Shu S."/>
            <person name="Juenger T.E."/>
            <person name="Schmutz J."/>
        </authorList>
    </citation>
    <scope>NUCLEOTIDE SEQUENCE</scope>
    <source>
        <strain evidence="3">AP13</strain>
    </source>
</reference>
<proteinExistence type="predicted"/>
<evidence type="ECO:0000313" key="4">
    <source>
        <dbReference type="Proteomes" id="UP000823388"/>
    </source>
</evidence>
<evidence type="ECO:0000256" key="1">
    <source>
        <dbReference type="SAM" id="MobiDB-lite"/>
    </source>
</evidence>
<dbReference type="Proteomes" id="UP000823388">
    <property type="component" value="Chromosome 2K"/>
</dbReference>
<accession>A0A8T0WD90</accession>
<organism evidence="3 4">
    <name type="scientific">Panicum virgatum</name>
    <name type="common">Blackwell switchgrass</name>
    <dbReference type="NCBI Taxonomy" id="38727"/>
    <lineage>
        <taxon>Eukaryota</taxon>
        <taxon>Viridiplantae</taxon>
        <taxon>Streptophyta</taxon>
        <taxon>Embryophyta</taxon>
        <taxon>Tracheophyta</taxon>
        <taxon>Spermatophyta</taxon>
        <taxon>Magnoliopsida</taxon>
        <taxon>Liliopsida</taxon>
        <taxon>Poales</taxon>
        <taxon>Poaceae</taxon>
        <taxon>PACMAD clade</taxon>
        <taxon>Panicoideae</taxon>
        <taxon>Panicodae</taxon>
        <taxon>Paniceae</taxon>
        <taxon>Panicinae</taxon>
        <taxon>Panicum</taxon>
        <taxon>Panicum sect. Hiantes</taxon>
    </lineage>
</organism>
<protein>
    <submittedName>
        <fullName evidence="3">Uncharacterized protein</fullName>
    </submittedName>
</protein>
<feature type="compositionally biased region" description="Pro residues" evidence="1">
    <location>
        <begin position="79"/>
        <end position="91"/>
    </location>
</feature>
<sequence length="323" mass="34058">MRRVGVIPKTWVGATPTHPTRNQTHGKRARFVAGSAKIISIILCIIFLFQRGNEGKPTPTPCFALPGDTGAIVSPRPCFPPTGRIPPPPPTRGSAEAGPARLDSSLSFLLLPTCKPWSLPPFVVAGCRHRGADLGVPSPDPVAPGLDLFGGAPISPVAGPGAPPWWCYGRHPPPQAGVCGRRPPVRRRLLGLPLLWRLGSGDRHCCGCPLVRGVVGLWLTLSPPPLGVAGACLACRHYPSFGGFGIGWSLRLVVAPRSSSTPAGAFLLHLRHAVSTLVVVSSGCYAAVVLCFAGGCFATTVVLAEDLPSSSLLWWMLSRRLSR</sequence>